<comment type="subcellular location">
    <subcellularLocation>
        <location evidence="10">Cell projection</location>
        <location evidence="10">Axon</location>
    </subcellularLocation>
    <subcellularLocation>
        <location evidence="5">Cell projection</location>
        <location evidence="5">Dendrite</location>
    </subcellularLocation>
    <subcellularLocation>
        <location evidence="6">Cell projection</location>
        <location evidence="6">Dendritic spine membrane</location>
        <topology evidence="6">Multi-pass membrane protein</topology>
    </subcellularLocation>
    <subcellularLocation>
        <location evidence="4">Cytoplasm</location>
        <location evidence="4">Cytoskeleton</location>
    </subcellularLocation>
    <subcellularLocation>
        <location evidence="11">Cytoplasm</location>
        <location evidence="11">Perinuclear region</location>
    </subcellularLocation>
    <subcellularLocation>
        <location evidence="8">Cytoplasmic vesicle membrane</location>
        <topology evidence="8">Multi-pass membrane protein</topology>
    </subcellularLocation>
    <subcellularLocation>
        <location evidence="7">Early endosome</location>
    </subcellularLocation>
    <subcellularLocation>
        <location evidence="9">Endoplasmic reticulum membrane</location>
        <topology evidence="9">Multi-pass membrane protein</topology>
    </subcellularLocation>
    <subcellularLocation>
        <location evidence="13">Golgi apparatus membrane</location>
        <topology evidence="13">Multi-pass membrane protein</topology>
    </subcellularLocation>
    <subcellularLocation>
        <location evidence="12">Golgi apparatus</location>
        <location evidence="12">trans-Golgi network</location>
    </subcellularLocation>
    <subcellularLocation>
        <location evidence="3">Mitochondrion membrane</location>
        <topology evidence="3">Multi-pass membrane protein</topology>
    </subcellularLocation>
    <subcellularLocation>
        <location evidence="1">Nucleus</location>
    </subcellularLocation>
    <subcellularLocation>
        <location evidence="38">Postsynaptic density</location>
    </subcellularLocation>
    <subcellularLocation>
        <location evidence="2">Recycling endosome</location>
    </subcellularLocation>
</comment>
<evidence type="ECO:0000256" key="43">
    <source>
        <dbReference type="SAM" id="Phobius"/>
    </source>
</evidence>
<evidence type="ECO:0000256" key="35">
    <source>
        <dbReference type="ARBA" id="ARBA00023273"/>
    </source>
</evidence>
<feature type="transmembrane region" description="Helical" evidence="43">
    <location>
        <begin position="473"/>
        <end position="497"/>
    </location>
</feature>
<dbReference type="GO" id="GO:0048471">
    <property type="term" value="C:perinuclear region of cytoplasm"/>
    <property type="evidence" value="ECO:0007669"/>
    <property type="project" value="UniProtKB-SubCell"/>
</dbReference>
<evidence type="ECO:0000256" key="10">
    <source>
        <dbReference type="ARBA" id="ARBA00004489"/>
    </source>
</evidence>
<evidence type="ECO:0000259" key="45">
    <source>
        <dbReference type="PROSITE" id="PS50262"/>
    </source>
</evidence>
<evidence type="ECO:0000256" key="33">
    <source>
        <dbReference type="ARBA" id="ARBA00023242"/>
    </source>
</evidence>
<evidence type="ECO:0000313" key="47">
    <source>
        <dbReference type="EMBL" id="CAG04370.1"/>
    </source>
</evidence>
<dbReference type="PROSITE" id="PS00237">
    <property type="entry name" value="G_PROTEIN_RECEP_F1_1"/>
    <property type="match status" value="1"/>
</dbReference>
<keyword evidence="34" id="KW-0628">Postsynaptic cell membrane</keyword>
<dbReference type="OrthoDB" id="28322at2759"/>
<evidence type="ECO:0000256" key="12">
    <source>
        <dbReference type="ARBA" id="ARBA00004601"/>
    </source>
</evidence>
<keyword evidence="14" id="KW-1003">Cell membrane</keyword>
<evidence type="ECO:0000256" key="32">
    <source>
        <dbReference type="ARBA" id="ARBA00023224"/>
    </source>
</evidence>
<evidence type="ECO:0000256" key="3">
    <source>
        <dbReference type="ARBA" id="ARBA00004225"/>
    </source>
</evidence>
<feature type="non-terminal residue" evidence="47">
    <location>
        <position position="1"/>
    </location>
</feature>
<keyword evidence="36" id="KW-0131">Cell cycle</keyword>
<evidence type="ECO:0000256" key="25">
    <source>
        <dbReference type="ARBA" id="ARBA00023034"/>
    </source>
</evidence>
<keyword evidence="28 43" id="KW-0472">Membrane</keyword>
<keyword evidence="35" id="KW-0966">Cell projection</keyword>
<keyword evidence="25" id="KW-0333">Golgi apparatus</keyword>
<evidence type="ECO:0000256" key="28">
    <source>
        <dbReference type="ARBA" id="ARBA00023136"/>
    </source>
</evidence>
<dbReference type="PROSITE" id="PS50262">
    <property type="entry name" value="G_PROTEIN_RECEP_F1_2"/>
    <property type="match status" value="1"/>
</dbReference>
<dbReference type="InterPro" id="IPR012913">
    <property type="entry name" value="OS9-like_dom"/>
</dbReference>
<evidence type="ECO:0000256" key="14">
    <source>
        <dbReference type="ARBA" id="ARBA00022475"/>
    </source>
</evidence>
<evidence type="ECO:0000256" key="13">
    <source>
        <dbReference type="ARBA" id="ARBA00004653"/>
    </source>
</evidence>
<reference evidence="47" key="2">
    <citation type="submission" date="2004-02" db="EMBL/GenBank/DDBJ databases">
        <authorList>
            <consortium name="Genoscope"/>
            <consortium name="Whitehead Institute Centre for Genome Research"/>
        </authorList>
    </citation>
    <scope>NUCLEOTIDE SEQUENCE</scope>
</reference>
<evidence type="ECO:0000256" key="34">
    <source>
        <dbReference type="ARBA" id="ARBA00023257"/>
    </source>
</evidence>
<evidence type="ECO:0000256" key="36">
    <source>
        <dbReference type="ARBA" id="ARBA00023306"/>
    </source>
</evidence>
<dbReference type="Gene3D" id="1.20.1070.10">
    <property type="entry name" value="Rhodopsin 7-helix transmembrane proteins"/>
    <property type="match status" value="1"/>
</dbReference>
<dbReference type="Gene3D" id="2.70.130.10">
    <property type="entry name" value="Mannose-6-phosphate receptor binding domain"/>
    <property type="match status" value="1"/>
</dbReference>
<feature type="chain" id="PRO_5004242835" description="G-protein coupled estrogen receptor 1" evidence="44">
    <location>
        <begin position="29"/>
        <end position="678"/>
    </location>
</feature>
<feature type="domain" description="G-protein coupled receptors family 1 profile" evidence="45">
    <location>
        <begin position="410"/>
        <end position="652"/>
    </location>
</feature>
<dbReference type="GO" id="GO:0005634">
    <property type="term" value="C:nucleus"/>
    <property type="evidence" value="ECO:0007669"/>
    <property type="project" value="UniProtKB-SubCell"/>
</dbReference>
<dbReference type="GO" id="GO:0005856">
    <property type="term" value="C:cytoskeleton"/>
    <property type="evidence" value="ECO:0007669"/>
    <property type="project" value="UniProtKB-SubCell"/>
</dbReference>
<dbReference type="GO" id="GO:0030154">
    <property type="term" value="P:cell differentiation"/>
    <property type="evidence" value="ECO:0007669"/>
    <property type="project" value="UniProtKB-KW"/>
</dbReference>
<evidence type="ECO:0000256" key="37">
    <source>
        <dbReference type="ARBA" id="ARBA00023329"/>
    </source>
</evidence>
<keyword evidence="26 42" id="KW-0297">G-protein coupled receptor</keyword>
<feature type="signal peptide" evidence="44">
    <location>
        <begin position="1"/>
        <end position="28"/>
    </location>
</feature>
<keyword evidence="19" id="KW-0967">Endosome</keyword>
<dbReference type="AlphaFoldDB" id="Q4S4R2"/>
<evidence type="ECO:0000256" key="15">
    <source>
        <dbReference type="ARBA" id="ARBA00022490"/>
    </source>
</evidence>
<keyword evidence="15" id="KW-0963">Cytoplasm</keyword>
<gene>
    <name evidence="47" type="ORF">GSTENG00024073001</name>
</gene>
<keyword evidence="29" id="KW-1015">Disulfide bond</keyword>
<feature type="transmembrane region" description="Helical" evidence="43">
    <location>
        <begin position="509"/>
        <end position="529"/>
    </location>
</feature>
<keyword evidence="18 44" id="KW-0732">Signal</keyword>
<evidence type="ECO:0000256" key="29">
    <source>
        <dbReference type="ARBA" id="ARBA00023157"/>
    </source>
</evidence>
<dbReference type="GO" id="GO:0030284">
    <property type="term" value="F:nuclear estrogen receptor activity"/>
    <property type="evidence" value="ECO:0007669"/>
    <property type="project" value="TreeGrafter"/>
</dbReference>
<sequence>MECFWNRTHYLLFLWIGYLSLHIRTGSAGKMKIVEEPNTFGLNNPLLSHESRLQPKVNPSSVSGPAHLHLLAGKCFIFTESVYKYEFCPFRNVTQHEQTFRWNAYSGILGIWQEWEITNNTFTGMWMRDGDTCGSKNRETKVTLVCGTRSKVAQVSEPTTCTYSLTFETPLVCHPHSLLVYPTLGEDLQSKWDEAEQAHYEELITEQSRNNSLPIKGQSHTCSQGPPRVRPEGLLLLRASGEQLDHLPGSVRPPLDTPVLRRSSRRLHQGQGLLHRGLPGSSPQPLQVLQQHRELVIWNLRAVCWSRAEVGPCLLLPPTFSQSKMCCSNHVCLVFWNFHSVRFSAQLRRQEHPWVPTGEAKAKKPRPLRISLLRRCLAHQEPSENLERYMMGLFLSGLYIIFLFPVGFIGNIVILVVNLDHRGRLSGPDLYFVNLAVADLVLVADSLIEVFNLKQGYYDMIGLCTFMNLFQQANMYSSVFFLTWMSFDRFVALTGFMGRSMSHPRFSCCLIWASSSLFTLFPFAIAQIQHAGELHFCFVNVTQIQWLEVTLGFLLPFCILGLCYWRIARVLLRSAWLQGNPQKRPRRQKALKMISAAVLVFFLCWLPKNAFTSVHLLRGDTDSGTLWQDYPLTAHAVRLAAFSNSCLNPLIYSFLGETFQDKLRAFLQQRNNRVMLHR</sequence>
<dbReference type="InterPro" id="IPR009011">
    <property type="entry name" value="Man6P_isomerase_rcpt-bd_dom_sf"/>
</dbReference>
<dbReference type="PRINTS" id="PR00237">
    <property type="entry name" value="GPCRRHODOPSN"/>
</dbReference>
<keyword evidence="16 42" id="KW-0812">Transmembrane</keyword>
<dbReference type="GO" id="GO:0005769">
    <property type="term" value="C:early endosome"/>
    <property type="evidence" value="ECO:0007669"/>
    <property type="project" value="UniProtKB-SubCell"/>
</dbReference>
<dbReference type="SUPFAM" id="SSF50911">
    <property type="entry name" value="Mannose 6-phosphate receptor domain"/>
    <property type="match status" value="1"/>
</dbReference>
<comment type="caution">
    <text evidence="47">The sequence shown here is derived from an EMBL/GenBank/DDBJ whole genome shotgun (WGS) entry which is preliminary data.</text>
</comment>
<keyword evidence="27" id="KW-0496">Mitochondrion</keyword>
<keyword evidence="37" id="KW-0968">Cytoplasmic vesicle</keyword>
<dbReference type="GO" id="GO:0030659">
    <property type="term" value="C:cytoplasmic vesicle membrane"/>
    <property type="evidence" value="ECO:0007669"/>
    <property type="project" value="UniProtKB-SubCell"/>
</dbReference>
<accession>Q4S4R2</accession>
<dbReference type="InterPro" id="IPR047143">
    <property type="entry name" value="GPER1-like"/>
</dbReference>
<keyword evidence="20" id="KW-0221">Differentiation</keyword>
<keyword evidence="17" id="KW-0053">Apoptosis</keyword>
<evidence type="ECO:0000256" key="30">
    <source>
        <dbReference type="ARBA" id="ARBA00023170"/>
    </source>
</evidence>
<keyword evidence="21" id="KW-0256">Endoplasmic reticulum</keyword>
<feature type="transmembrane region" description="Helical" evidence="43">
    <location>
        <begin position="431"/>
        <end position="453"/>
    </location>
</feature>
<keyword evidence="30 42" id="KW-0675">Receptor</keyword>
<dbReference type="KEGG" id="tng:GSTEN00024073G001"/>
<name>Q4S4R2_TETNG</name>
<evidence type="ECO:0000256" key="39">
    <source>
        <dbReference type="ARBA" id="ARBA00039464"/>
    </source>
</evidence>
<reference evidence="47" key="1">
    <citation type="journal article" date="2004" name="Nature">
        <title>Genome duplication in the teleost fish Tetraodon nigroviridis reveals the early vertebrate proto-karyotype.</title>
        <authorList>
            <person name="Jaillon O."/>
            <person name="Aury J.-M."/>
            <person name="Brunet F."/>
            <person name="Petit J.-L."/>
            <person name="Stange-Thomann N."/>
            <person name="Mauceli E."/>
            <person name="Bouneau L."/>
            <person name="Fischer C."/>
            <person name="Ozouf-Costaz C."/>
            <person name="Bernot A."/>
            <person name="Nicaud S."/>
            <person name="Jaffe D."/>
            <person name="Fisher S."/>
            <person name="Lutfalla G."/>
            <person name="Dossat C."/>
            <person name="Segurens B."/>
            <person name="Dasilva C."/>
            <person name="Salanoubat M."/>
            <person name="Levy M."/>
            <person name="Boudet N."/>
            <person name="Castellano S."/>
            <person name="Anthouard V."/>
            <person name="Jubin C."/>
            <person name="Castelli V."/>
            <person name="Katinka M."/>
            <person name="Vacherie B."/>
            <person name="Biemont C."/>
            <person name="Skalli Z."/>
            <person name="Cattolico L."/>
            <person name="Poulain J."/>
            <person name="De Berardinis V."/>
            <person name="Cruaud C."/>
            <person name="Duprat S."/>
            <person name="Brottier P."/>
            <person name="Coutanceau J.-P."/>
            <person name="Gouzy J."/>
            <person name="Parra G."/>
            <person name="Lardier G."/>
            <person name="Chapple C."/>
            <person name="McKernan K.J."/>
            <person name="McEwan P."/>
            <person name="Bosak S."/>
            <person name="Kellis M."/>
            <person name="Volff J.-N."/>
            <person name="Guigo R."/>
            <person name="Zody M.C."/>
            <person name="Mesirov J."/>
            <person name="Lindblad-Toh K."/>
            <person name="Birren B."/>
            <person name="Nusbaum C."/>
            <person name="Kahn D."/>
            <person name="Robinson-Rechavi M."/>
            <person name="Laudet V."/>
            <person name="Schachter V."/>
            <person name="Quetier F."/>
            <person name="Saurin W."/>
            <person name="Scarpelli C."/>
            <person name="Wincker P."/>
            <person name="Lander E.S."/>
            <person name="Weissenbach J."/>
            <person name="Roest Crollius H."/>
        </authorList>
    </citation>
    <scope>NUCLEOTIDE SEQUENCE [LARGE SCALE GENOMIC DNA]</scope>
</reference>
<evidence type="ECO:0000256" key="7">
    <source>
        <dbReference type="ARBA" id="ARBA00004412"/>
    </source>
</evidence>
<dbReference type="InterPro" id="IPR000276">
    <property type="entry name" value="GPCR_Rhodpsn"/>
</dbReference>
<evidence type="ECO:0000256" key="24">
    <source>
        <dbReference type="ARBA" id="ARBA00023018"/>
    </source>
</evidence>
<evidence type="ECO:0000256" key="6">
    <source>
        <dbReference type="ARBA" id="ARBA00004332"/>
    </source>
</evidence>
<protein>
    <recommendedName>
        <fullName evidence="39">G-protein coupled estrogen receptor 1</fullName>
    </recommendedName>
    <alternativeName>
        <fullName evidence="40">G protein-coupled estrogen receptor 1</fullName>
    </alternativeName>
    <alternativeName>
        <fullName evidence="41">G-protein coupled receptor 30</fullName>
    </alternativeName>
</protein>
<comment type="similarity">
    <text evidence="42">Belongs to the G-protein coupled receptor 1 family.</text>
</comment>
<dbReference type="Pfam" id="PF00001">
    <property type="entry name" value="7tm_1"/>
    <property type="match status" value="1"/>
</dbReference>
<proteinExistence type="inferred from homology"/>
<dbReference type="GO" id="GO:0007399">
    <property type="term" value="P:nervous system development"/>
    <property type="evidence" value="ECO:0007669"/>
    <property type="project" value="UniProtKB-KW"/>
</dbReference>
<dbReference type="GO" id="GO:0031966">
    <property type="term" value="C:mitochondrial membrane"/>
    <property type="evidence" value="ECO:0007669"/>
    <property type="project" value="UniProtKB-SubCell"/>
</dbReference>
<evidence type="ECO:0000256" key="2">
    <source>
        <dbReference type="ARBA" id="ARBA00004172"/>
    </source>
</evidence>
<evidence type="ECO:0000256" key="40">
    <source>
        <dbReference type="ARBA" id="ARBA00042063"/>
    </source>
</evidence>
<keyword evidence="22" id="KW-0524">Neurogenesis</keyword>
<dbReference type="EMBL" id="CAAE01014738">
    <property type="protein sequence ID" value="CAG04370.1"/>
    <property type="molecule type" value="Genomic_DNA"/>
</dbReference>
<evidence type="ECO:0000259" key="46">
    <source>
        <dbReference type="PROSITE" id="PS51914"/>
    </source>
</evidence>
<evidence type="ECO:0000256" key="22">
    <source>
        <dbReference type="ARBA" id="ARBA00022902"/>
    </source>
</evidence>
<evidence type="ECO:0000256" key="4">
    <source>
        <dbReference type="ARBA" id="ARBA00004245"/>
    </source>
</evidence>
<feature type="transmembrane region" description="Helical" evidence="43">
    <location>
        <begin position="389"/>
        <end position="419"/>
    </location>
</feature>
<keyword evidence="33" id="KW-0539">Nucleus</keyword>
<evidence type="ECO:0000256" key="27">
    <source>
        <dbReference type="ARBA" id="ARBA00023128"/>
    </source>
</evidence>
<evidence type="ECO:0000256" key="5">
    <source>
        <dbReference type="ARBA" id="ARBA00004279"/>
    </source>
</evidence>
<dbReference type="GO" id="GO:0014069">
    <property type="term" value="C:postsynaptic density"/>
    <property type="evidence" value="ECO:0007669"/>
    <property type="project" value="UniProtKB-SubCell"/>
</dbReference>
<evidence type="ECO:0000256" key="8">
    <source>
        <dbReference type="ARBA" id="ARBA00004439"/>
    </source>
</evidence>
<dbReference type="GO" id="GO:0032591">
    <property type="term" value="C:dendritic spine membrane"/>
    <property type="evidence" value="ECO:0007669"/>
    <property type="project" value="UniProtKB-SubCell"/>
</dbReference>
<keyword evidence="24" id="KW-0770">Synapse</keyword>
<dbReference type="GO" id="GO:0006915">
    <property type="term" value="P:apoptotic process"/>
    <property type="evidence" value="ECO:0007669"/>
    <property type="project" value="UniProtKB-KW"/>
</dbReference>
<dbReference type="InterPro" id="IPR017452">
    <property type="entry name" value="GPCR_Rhodpsn_7TM"/>
</dbReference>
<evidence type="ECO:0000256" key="38">
    <source>
        <dbReference type="ARBA" id="ARBA00034105"/>
    </source>
</evidence>
<evidence type="ECO:0000256" key="21">
    <source>
        <dbReference type="ARBA" id="ARBA00022824"/>
    </source>
</evidence>
<evidence type="ECO:0000256" key="17">
    <source>
        <dbReference type="ARBA" id="ARBA00022703"/>
    </source>
</evidence>
<dbReference type="GO" id="GO:0030424">
    <property type="term" value="C:axon"/>
    <property type="evidence" value="ECO:0007669"/>
    <property type="project" value="UniProtKB-SubCell"/>
</dbReference>
<dbReference type="GO" id="GO:0071392">
    <property type="term" value="P:cellular response to estradiol stimulus"/>
    <property type="evidence" value="ECO:0007669"/>
    <property type="project" value="TreeGrafter"/>
</dbReference>
<keyword evidence="31" id="KW-0206">Cytoskeleton</keyword>
<evidence type="ECO:0000256" key="9">
    <source>
        <dbReference type="ARBA" id="ARBA00004477"/>
    </source>
</evidence>
<dbReference type="PROSITE" id="PS51914">
    <property type="entry name" value="MRH"/>
    <property type="match status" value="1"/>
</dbReference>
<dbReference type="Pfam" id="PF07915">
    <property type="entry name" value="PRKCSH"/>
    <property type="match status" value="1"/>
</dbReference>
<dbReference type="InterPro" id="IPR044865">
    <property type="entry name" value="MRH_dom"/>
</dbReference>
<dbReference type="SUPFAM" id="SSF81321">
    <property type="entry name" value="Family A G protein-coupled receptor-like"/>
    <property type="match status" value="1"/>
</dbReference>
<dbReference type="GO" id="GO:0005789">
    <property type="term" value="C:endoplasmic reticulum membrane"/>
    <property type="evidence" value="ECO:0007669"/>
    <property type="project" value="UniProtKB-SubCell"/>
</dbReference>
<evidence type="ECO:0000256" key="11">
    <source>
        <dbReference type="ARBA" id="ARBA00004556"/>
    </source>
</evidence>
<evidence type="ECO:0000256" key="41">
    <source>
        <dbReference type="ARBA" id="ARBA00043164"/>
    </source>
</evidence>
<evidence type="ECO:0000256" key="42">
    <source>
        <dbReference type="RuleBase" id="RU000688"/>
    </source>
</evidence>
<evidence type="ECO:0000256" key="20">
    <source>
        <dbReference type="ARBA" id="ARBA00022782"/>
    </source>
</evidence>
<keyword evidence="32 42" id="KW-0807">Transducer</keyword>
<evidence type="ECO:0000256" key="26">
    <source>
        <dbReference type="ARBA" id="ARBA00023040"/>
    </source>
</evidence>
<dbReference type="GO" id="GO:0000139">
    <property type="term" value="C:Golgi membrane"/>
    <property type="evidence" value="ECO:0007669"/>
    <property type="project" value="UniProtKB-SubCell"/>
</dbReference>
<dbReference type="PANTHER" id="PTHR24226:SF2">
    <property type="entry name" value="G-PROTEIN COUPLED ESTROGEN RECEPTOR 1"/>
    <property type="match status" value="1"/>
</dbReference>
<feature type="transmembrane region" description="Helical" evidence="43">
    <location>
        <begin position="589"/>
        <end position="608"/>
    </location>
</feature>
<evidence type="ECO:0000256" key="18">
    <source>
        <dbReference type="ARBA" id="ARBA00022729"/>
    </source>
</evidence>
<feature type="transmembrane region" description="Helical" evidence="43">
    <location>
        <begin position="549"/>
        <end position="568"/>
    </location>
</feature>
<feature type="domain" description="MRH" evidence="46">
    <location>
        <begin position="73"/>
        <end position="175"/>
    </location>
</feature>
<dbReference type="PANTHER" id="PTHR24226">
    <property type="entry name" value="G-PROTEIN COUPLED RECEPTOR 182 AND ESTROGEN RECEPTOR 1"/>
    <property type="match status" value="1"/>
</dbReference>
<keyword evidence="23 43" id="KW-1133">Transmembrane helix</keyword>
<evidence type="ECO:0000256" key="16">
    <source>
        <dbReference type="ARBA" id="ARBA00022692"/>
    </source>
</evidence>
<evidence type="ECO:0000256" key="31">
    <source>
        <dbReference type="ARBA" id="ARBA00023212"/>
    </source>
</evidence>
<evidence type="ECO:0000256" key="1">
    <source>
        <dbReference type="ARBA" id="ARBA00004123"/>
    </source>
</evidence>
<dbReference type="GO" id="GO:0055037">
    <property type="term" value="C:recycling endosome"/>
    <property type="evidence" value="ECO:0007669"/>
    <property type="project" value="UniProtKB-SubCell"/>
</dbReference>
<evidence type="ECO:0000256" key="23">
    <source>
        <dbReference type="ARBA" id="ARBA00022989"/>
    </source>
</evidence>
<dbReference type="GO" id="GO:0004930">
    <property type="term" value="F:G protein-coupled receptor activity"/>
    <property type="evidence" value="ECO:0007669"/>
    <property type="project" value="UniProtKB-KW"/>
</dbReference>
<evidence type="ECO:0000256" key="44">
    <source>
        <dbReference type="SAM" id="SignalP"/>
    </source>
</evidence>
<evidence type="ECO:0000256" key="19">
    <source>
        <dbReference type="ARBA" id="ARBA00022753"/>
    </source>
</evidence>
<organism evidence="47">
    <name type="scientific">Tetraodon nigroviridis</name>
    <name type="common">Spotted green pufferfish</name>
    <name type="synonym">Chelonodon nigroviridis</name>
    <dbReference type="NCBI Taxonomy" id="99883"/>
    <lineage>
        <taxon>Eukaryota</taxon>
        <taxon>Metazoa</taxon>
        <taxon>Chordata</taxon>
        <taxon>Craniata</taxon>
        <taxon>Vertebrata</taxon>
        <taxon>Euteleostomi</taxon>
        <taxon>Actinopterygii</taxon>
        <taxon>Neopterygii</taxon>
        <taxon>Teleostei</taxon>
        <taxon>Neoteleostei</taxon>
        <taxon>Acanthomorphata</taxon>
        <taxon>Eupercaria</taxon>
        <taxon>Tetraodontiformes</taxon>
        <taxon>Tetradontoidea</taxon>
        <taxon>Tetraodontidae</taxon>
        <taxon>Tetraodon</taxon>
    </lineage>
</organism>